<evidence type="ECO:0000256" key="3">
    <source>
        <dbReference type="ARBA" id="ARBA00022960"/>
    </source>
</evidence>
<dbReference type="RefSeq" id="WP_093651632.1">
    <property type="nucleotide sequence ID" value="NZ_CTEN01000008.1"/>
</dbReference>
<dbReference type="InterPro" id="IPR055342">
    <property type="entry name" value="MreC_beta-barrel_core"/>
</dbReference>
<feature type="domain" description="Rod shape-determining protein MreC beta-barrel core" evidence="7">
    <location>
        <begin position="125"/>
        <end position="274"/>
    </location>
</feature>
<organism evidence="8 9">
    <name type="scientific">Streptococcus varani</name>
    <dbReference type="NCBI Taxonomy" id="1608583"/>
    <lineage>
        <taxon>Bacteria</taxon>
        <taxon>Bacillati</taxon>
        <taxon>Bacillota</taxon>
        <taxon>Bacilli</taxon>
        <taxon>Lactobacillales</taxon>
        <taxon>Streptococcaceae</taxon>
        <taxon>Streptococcus</taxon>
    </lineage>
</organism>
<dbReference type="InterPro" id="IPR042177">
    <property type="entry name" value="Cell/Rod_1"/>
</dbReference>
<evidence type="ECO:0000256" key="2">
    <source>
        <dbReference type="ARBA" id="ARBA00013855"/>
    </source>
</evidence>
<feature type="coiled-coil region" evidence="6">
    <location>
        <begin position="69"/>
        <end position="113"/>
    </location>
</feature>
<dbReference type="GO" id="GO:0005886">
    <property type="term" value="C:plasma membrane"/>
    <property type="evidence" value="ECO:0007669"/>
    <property type="project" value="TreeGrafter"/>
</dbReference>
<name>A0A0E4CTV0_9STRE</name>
<comment type="function">
    <text evidence="5">Involved in formation and maintenance of cell shape.</text>
</comment>
<gene>
    <name evidence="8" type="ORF">BN1356_02504</name>
</gene>
<accession>A0A0E4CTV0</accession>
<dbReference type="InterPro" id="IPR042175">
    <property type="entry name" value="Cell/Rod_MreC_2"/>
</dbReference>
<dbReference type="AlphaFoldDB" id="A0A0E4CTV0"/>
<dbReference type="EMBL" id="CTEN01000008">
    <property type="protein sequence ID" value="CQR26161.1"/>
    <property type="molecule type" value="Genomic_DNA"/>
</dbReference>
<keyword evidence="6" id="KW-0175">Coiled coil</keyword>
<dbReference type="PANTHER" id="PTHR34138">
    <property type="entry name" value="CELL SHAPE-DETERMINING PROTEIN MREC"/>
    <property type="match status" value="1"/>
</dbReference>
<sequence>MNPYKKSKLVVVFSILLVFSLSFLFLTVKQDMKIPYLTDGIRQSMSSIDDIISKPSHFFSNQKDVVNELMFAYKENQELKETLAGLENSISEMESLKKENESLRQNLNMKEQHMDKPLFSALVSVRSPKSWNQELILNIGQNAGLKDDMLIVANGSLIGTIESLASDSTKVKLLTNSDDFSKIPVKISLESTEVYGILSGYDTDTHSFIVNQLNSDVHISEGSSVVTSDLDGGTPSNIPVGKVSSVRTSSSNLNRELFIQPSANFSNIYAVTVVGQ</sequence>
<evidence type="ECO:0000256" key="1">
    <source>
        <dbReference type="ARBA" id="ARBA00009369"/>
    </source>
</evidence>
<dbReference type="InterPro" id="IPR007221">
    <property type="entry name" value="MreC"/>
</dbReference>
<proteinExistence type="inferred from homology"/>
<dbReference type="Pfam" id="PF04085">
    <property type="entry name" value="MreC"/>
    <property type="match status" value="1"/>
</dbReference>
<evidence type="ECO:0000259" key="7">
    <source>
        <dbReference type="Pfam" id="PF04085"/>
    </source>
</evidence>
<reference evidence="9" key="1">
    <citation type="submission" date="2015-03" db="EMBL/GenBank/DDBJ databases">
        <authorList>
            <person name="Urmite Genomes"/>
        </authorList>
    </citation>
    <scope>NUCLEOTIDE SEQUENCE [LARGE SCALE GENOMIC DNA]</scope>
    <source>
        <strain evidence="9">FF10</strain>
    </source>
</reference>
<dbReference type="PIRSF" id="PIRSF038471">
    <property type="entry name" value="MreC"/>
    <property type="match status" value="1"/>
</dbReference>
<evidence type="ECO:0000313" key="9">
    <source>
        <dbReference type="Proteomes" id="UP000198604"/>
    </source>
</evidence>
<protein>
    <recommendedName>
        <fullName evidence="2 5">Cell shape-determining protein MreC</fullName>
    </recommendedName>
    <alternativeName>
        <fullName evidence="4 5">Cell shape protein MreC</fullName>
    </alternativeName>
</protein>
<dbReference type="Gene3D" id="2.40.10.340">
    <property type="entry name" value="Rod shape-determining protein MreC, domain 1"/>
    <property type="match status" value="1"/>
</dbReference>
<dbReference type="PANTHER" id="PTHR34138:SF1">
    <property type="entry name" value="CELL SHAPE-DETERMINING PROTEIN MREC"/>
    <property type="match status" value="1"/>
</dbReference>
<dbReference type="Proteomes" id="UP000198604">
    <property type="component" value="Unassembled WGS sequence"/>
</dbReference>
<evidence type="ECO:0000256" key="6">
    <source>
        <dbReference type="SAM" id="Coils"/>
    </source>
</evidence>
<dbReference type="NCBIfam" id="TIGR00219">
    <property type="entry name" value="mreC"/>
    <property type="match status" value="1"/>
</dbReference>
<evidence type="ECO:0000256" key="4">
    <source>
        <dbReference type="ARBA" id="ARBA00032089"/>
    </source>
</evidence>
<keyword evidence="9" id="KW-1185">Reference proteome</keyword>
<dbReference type="GO" id="GO:0008360">
    <property type="term" value="P:regulation of cell shape"/>
    <property type="evidence" value="ECO:0007669"/>
    <property type="project" value="UniProtKB-KW"/>
</dbReference>
<evidence type="ECO:0000256" key="5">
    <source>
        <dbReference type="PIRNR" id="PIRNR038471"/>
    </source>
</evidence>
<keyword evidence="3 5" id="KW-0133">Cell shape</keyword>
<dbReference type="OrthoDB" id="9792313at2"/>
<evidence type="ECO:0000313" key="8">
    <source>
        <dbReference type="EMBL" id="CQR26161.1"/>
    </source>
</evidence>
<dbReference type="STRING" id="1608583.BN1356_02504"/>
<dbReference type="Gene3D" id="2.40.10.350">
    <property type="entry name" value="Rod shape-determining protein MreC, domain 2"/>
    <property type="match status" value="1"/>
</dbReference>
<comment type="similarity">
    <text evidence="1 5">Belongs to the MreC family.</text>
</comment>